<evidence type="ECO:0000313" key="2">
    <source>
        <dbReference type="EMBL" id="WNM58371.1"/>
    </source>
</evidence>
<keyword evidence="3" id="KW-1185">Reference proteome</keyword>
<organism evidence="2 3">
    <name type="scientific">Candidatus Nitrospira allomarina</name>
    <dbReference type="NCBI Taxonomy" id="3020900"/>
    <lineage>
        <taxon>Bacteria</taxon>
        <taxon>Pseudomonadati</taxon>
        <taxon>Nitrospirota</taxon>
        <taxon>Nitrospiria</taxon>
        <taxon>Nitrospirales</taxon>
        <taxon>Nitrospiraceae</taxon>
        <taxon>Nitrospira</taxon>
    </lineage>
</organism>
<dbReference type="AlphaFoldDB" id="A0AA96GB87"/>
<dbReference type="KEGG" id="nall:PP769_01005"/>
<reference evidence="2 3" key="1">
    <citation type="submission" date="2023-01" db="EMBL/GenBank/DDBJ databases">
        <title>Cultivation and genomic characterization of new, ubiquitous marine nitrite-oxidizing bacteria from the Nitrospirales.</title>
        <authorList>
            <person name="Mueller A.J."/>
            <person name="Daebeler A."/>
            <person name="Herbold C.W."/>
            <person name="Kirkegaard R.H."/>
            <person name="Daims H."/>
        </authorList>
    </citation>
    <scope>NUCLEOTIDE SEQUENCE [LARGE SCALE GENOMIC DNA]</scope>
    <source>
        <strain evidence="2 3">VA</strain>
    </source>
</reference>
<dbReference type="EMBL" id="CP116967">
    <property type="protein sequence ID" value="WNM58371.1"/>
    <property type="molecule type" value="Genomic_DNA"/>
</dbReference>
<gene>
    <name evidence="2" type="ORF">PP769_01005</name>
</gene>
<proteinExistence type="predicted"/>
<sequence>MTKSIRILSMQHAIDAATKILNEFSNSTQCFPESQENDSSCQMSLVDYAIQGPKASAEAKPEEIIHPPPPISVTPPADIHS</sequence>
<name>A0AA96GB87_9BACT</name>
<dbReference type="RefSeq" id="WP_312644109.1">
    <property type="nucleotide sequence ID" value="NZ_CP116967.1"/>
</dbReference>
<feature type="region of interest" description="Disordered" evidence="1">
    <location>
        <begin position="54"/>
        <end position="81"/>
    </location>
</feature>
<accession>A0AA96GB87</accession>
<dbReference type="Proteomes" id="UP001302719">
    <property type="component" value="Chromosome"/>
</dbReference>
<protein>
    <submittedName>
        <fullName evidence="2">Uncharacterized protein</fullName>
    </submittedName>
</protein>
<evidence type="ECO:0000256" key="1">
    <source>
        <dbReference type="SAM" id="MobiDB-lite"/>
    </source>
</evidence>
<evidence type="ECO:0000313" key="3">
    <source>
        <dbReference type="Proteomes" id="UP001302719"/>
    </source>
</evidence>